<proteinExistence type="predicted"/>
<dbReference type="Proteomes" id="UP001157946">
    <property type="component" value="Unassembled WGS sequence"/>
</dbReference>
<keyword evidence="2" id="KW-1185">Reference proteome</keyword>
<sequence>MRHRREFTVKGWLFDHITLTWREGELFADRPDILEVIKNRVKQLEDLRAFILCPETRRFYMENYLAEPLSAYLVLKHILDSIYEGPDKNELLRMTGSSYYVASLT</sequence>
<accession>A0AA45WIS9</accession>
<gene>
    <name evidence="1" type="ORF">SAMN06265361_101180</name>
</gene>
<dbReference type="AlphaFoldDB" id="A0AA45WIS9"/>
<reference evidence="1" key="1">
    <citation type="submission" date="2017-05" db="EMBL/GenBank/DDBJ databases">
        <authorList>
            <person name="Varghese N."/>
            <person name="Submissions S."/>
        </authorList>
    </citation>
    <scope>NUCLEOTIDE SEQUENCE</scope>
    <source>
        <strain evidence="1">DSM 45262</strain>
    </source>
</reference>
<protein>
    <submittedName>
        <fullName evidence="1">Uncharacterized protein</fullName>
    </submittedName>
</protein>
<evidence type="ECO:0000313" key="1">
    <source>
        <dbReference type="EMBL" id="SMP00887.1"/>
    </source>
</evidence>
<organism evidence="1 2">
    <name type="scientific">Laceyella tengchongensis</name>
    <dbReference type="NCBI Taxonomy" id="574699"/>
    <lineage>
        <taxon>Bacteria</taxon>
        <taxon>Bacillati</taxon>
        <taxon>Bacillota</taxon>
        <taxon>Bacilli</taxon>
        <taxon>Bacillales</taxon>
        <taxon>Thermoactinomycetaceae</taxon>
        <taxon>Laceyella</taxon>
    </lineage>
</organism>
<comment type="caution">
    <text evidence="1">The sequence shown here is derived from an EMBL/GenBank/DDBJ whole genome shotgun (WGS) entry which is preliminary data.</text>
</comment>
<dbReference type="RefSeq" id="WP_102991589.1">
    <property type="nucleotide sequence ID" value="NZ_FXTU01000001.1"/>
</dbReference>
<name>A0AA45WIS9_9BACL</name>
<evidence type="ECO:0000313" key="2">
    <source>
        <dbReference type="Proteomes" id="UP001157946"/>
    </source>
</evidence>
<dbReference type="EMBL" id="FXTU01000001">
    <property type="protein sequence ID" value="SMP00887.1"/>
    <property type="molecule type" value="Genomic_DNA"/>
</dbReference>